<dbReference type="Proteomes" id="UP000279271">
    <property type="component" value="Unassembled WGS sequence"/>
</dbReference>
<comment type="caution">
    <text evidence="2">The sequence shown here is derived from an EMBL/GenBank/DDBJ whole genome shotgun (WGS) entry which is preliminary data.</text>
</comment>
<reference evidence="3" key="1">
    <citation type="journal article" date="2018" name="Algal Res.">
        <title>Characterization of plant carbon substrate utilization by Auxenochlorella protothecoides.</title>
        <authorList>
            <person name="Vogler B.W."/>
            <person name="Starkenburg S.R."/>
            <person name="Sudasinghe N."/>
            <person name="Schambach J.Y."/>
            <person name="Rollin J.A."/>
            <person name="Pattathil S."/>
            <person name="Barry A.N."/>
        </authorList>
    </citation>
    <scope>NUCLEOTIDE SEQUENCE [LARGE SCALE GENOMIC DNA]</scope>
    <source>
        <strain evidence="3">UTEX 25</strain>
    </source>
</reference>
<organism evidence="2 3">
    <name type="scientific">Auxenochlorella protothecoides</name>
    <name type="common">Green microalga</name>
    <name type="synonym">Chlorella protothecoides</name>
    <dbReference type="NCBI Taxonomy" id="3075"/>
    <lineage>
        <taxon>Eukaryota</taxon>
        <taxon>Viridiplantae</taxon>
        <taxon>Chlorophyta</taxon>
        <taxon>core chlorophytes</taxon>
        <taxon>Trebouxiophyceae</taxon>
        <taxon>Chlorellales</taxon>
        <taxon>Chlorellaceae</taxon>
        <taxon>Auxenochlorella</taxon>
    </lineage>
</organism>
<evidence type="ECO:0000313" key="2">
    <source>
        <dbReference type="EMBL" id="RMZ52977.1"/>
    </source>
</evidence>
<evidence type="ECO:0000256" key="1">
    <source>
        <dbReference type="SAM" id="MobiDB-lite"/>
    </source>
</evidence>
<dbReference type="AlphaFoldDB" id="A0A3M7KRJ2"/>
<feature type="region of interest" description="Disordered" evidence="1">
    <location>
        <begin position="57"/>
        <end position="85"/>
    </location>
</feature>
<evidence type="ECO:0000313" key="3">
    <source>
        <dbReference type="Proteomes" id="UP000279271"/>
    </source>
</evidence>
<sequence length="102" mass="11026">MGYSKAGFVRESTLHTLGVSASAIRMTPFEVIKERSTRILVALECLKARQKACTADKDANIGNGNKGKNNFGDNNVGNNNIGEQDVGSDSVVLEIHVLHLLR</sequence>
<protein>
    <submittedName>
        <fullName evidence="2">Uncharacterized protein</fullName>
    </submittedName>
</protein>
<dbReference type="EMBL" id="QOKY01000202">
    <property type="protein sequence ID" value="RMZ52977.1"/>
    <property type="molecule type" value="Genomic_DNA"/>
</dbReference>
<gene>
    <name evidence="2" type="ORF">APUTEX25_001096</name>
</gene>
<name>A0A3M7KRJ2_AUXPR</name>
<accession>A0A3M7KRJ2</accession>
<proteinExistence type="predicted"/>
<feature type="compositionally biased region" description="Low complexity" evidence="1">
    <location>
        <begin position="60"/>
        <end position="82"/>
    </location>
</feature>